<keyword evidence="1" id="KW-0732">Signal</keyword>
<dbReference type="AlphaFoldDB" id="A0A2T5MF78"/>
<protein>
    <recommendedName>
        <fullName evidence="2">VOC domain-containing protein</fullName>
    </recommendedName>
</protein>
<name>A0A2T5MF78_9GAMM</name>
<dbReference type="Pfam" id="PF01963">
    <property type="entry name" value="TraB_PrgY_gumN"/>
    <property type="match status" value="1"/>
</dbReference>
<dbReference type="Gene3D" id="3.30.720.120">
    <property type="match status" value="1"/>
</dbReference>
<evidence type="ECO:0000256" key="1">
    <source>
        <dbReference type="SAM" id="SignalP"/>
    </source>
</evidence>
<proteinExistence type="predicted"/>
<dbReference type="SUPFAM" id="SSF54593">
    <property type="entry name" value="Glyoxalase/Bleomycin resistance protein/Dihydroxybiphenyl dioxygenase"/>
    <property type="match status" value="1"/>
</dbReference>
<evidence type="ECO:0000313" key="4">
    <source>
        <dbReference type="Proteomes" id="UP000244248"/>
    </source>
</evidence>
<dbReference type="Pfam" id="PF00903">
    <property type="entry name" value="Glyoxalase"/>
    <property type="match status" value="1"/>
</dbReference>
<dbReference type="PROSITE" id="PS51819">
    <property type="entry name" value="VOC"/>
    <property type="match status" value="1"/>
</dbReference>
<dbReference type="InterPro" id="IPR047111">
    <property type="entry name" value="YbaP-like"/>
</dbReference>
<dbReference type="EMBL" id="QANS01000003">
    <property type="protein sequence ID" value="PTU31233.1"/>
    <property type="molecule type" value="Genomic_DNA"/>
</dbReference>
<accession>A0A2T5MF78</accession>
<organism evidence="3 4">
    <name type="scientific">Stenotrophobium rhamnosiphilum</name>
    <dbReference type="NCBI Taxonomy" id="2029166"/>
    <lineage>
        <taxon>Bacteria</taxon>
        <taxon>Pseudomonadati</taxon>
        <taxon>Pseudomonadota</taxon>
        <taxon>Gammaproteobacteria</taxon>
        <taxon>Nevskiales</taxon>
        <taxon>Nevskiaceae</taxon>
        <taxon>Stenotrophobium</taxon>
    </lineage>
</organism>
<dbReference type="PANTHER" id="PTHR40590:SF1">
    <property type="entry name" value="CYTOPLASMIC PROTEIN"/>
    <property type="match status" value="1"/>
</dbReference>
<dbReference type="InterPro" id="IPR037523">
    <property type="entry name" value="VOC_core"/>
</dbReference>
<sequence length="452" mass="49490">MKHLLSCLLTGLLLCSAGASWAASDAPFLWEIQGAKAKHYLMGSVHLLPASTQPLPAALENAYSKASGVAFESDLATLGEPQSQMAMFNAAAAPNGLRSLISKEVYERLQKGARDLNMPLADTCEPYKPWFCAITMEIFAFQRAGFKAEFGLDQFFFTRALKDGKPIRWLEEPQAQIDLFAKMPDKLGEQFLISTLEEQGDADQNPEGLLRTWRDGDLTELEKLAREMKTHQPQAYARLLSDRNRAWMPKLEKILASDKVQLIIVGAAHNAGPDGLLALLKAKGYDVRAVSTEASKAEPARTPATRAAWLVPTLNARDGDAAYAFYQKAFGFEAGAQTRDDKGKLTRGELKYHDAVILLTPENSKRASPVTSKSAAPSPITLYVDNLDAAIARAKKAGAEIVEAAADQAWGERNALLRDPDGYLWTLTMPIPPKTVSLRVNPPTQSYSDPRS</sequence>
<gene>
    <name evidence="3" type="ORF">CJD38_07725</name>
</gene>
<dbReference type="RefSeq" id="WP_107939775.1">
    <property type="nucleotide sequence ID" value="NZ_QANS01000003.1"/>
</dbReference>
<comment type="caution">
    <text evidence="3">The sequence shown here is derived from an EMBL/GenBank/DDBJ whole genome shotgun (WGS) entry which is preliminary data.</text>
</comment>
<dbReference type="PANTHER" id="PTHR40590">
    <property type="entry name" value="CYTOPLASMIC PROTEIN-RELATED"/>
    <property type="match status" value="1"/>
</dbReference>
<dbReference type="InterPro" id="IPR004360">
    <property type="entry name" value="Glyas_Fos-R_dOase_dom"/>
</dbReference>
<feature type="domain" description="VOC" evidence="2">
    <location>
        <begin position="306"/>
        <end position="430"/>
    </location>
</feature>
<dbReference type="Gene3D" id="3.30.720.110">
    <property type="match status" value="1"/>
</dbReference>
<feature type="chain" id="PRO_5015519891" description="VOC domain-containing protein" evidence="1">
    <location>
        <begin position="23"/>
        <end position="452"/>
    </location>
</feature>
<dbReference type="OrthoDB" id="357294at2"/>
<keyword evidence="4" id="KW-1185">Reference proteome</keyword>
<feature type="signal peptide" evidence="1">
    <location>
        <begin position="1"/>
        <end position="22"/>
    </location>
</feature>
<evidence type="ECO:0000259" key="2">
    <source>
        <dbReference type="PROSITE" id="PS51819"/>
    </source>
</evidence>
<dbReference type="Proteomes" id="UP000244248">
    <property type="component" value="Unassembled WGS sequence"/>
</dbReference>
<dbReference type="InterPro" id="IPR002816">
    <property type="entry name" value="TraB/PrgY/GumN_fam"/>
</dbReference>
<evidence type="ECO:0000313" key="3">
    <source>
        <dbReference type="EMBL" id="PTU31233.1"/>
    </source>
</evidence>
<dbReference type="CDD" id="cd14789">
    <property type="entry name" value="Tiki"/>
    <property type="match status" value="1"/>
</dbReference>
<dbReference type="InterPro" id="IPR029068">
    <property type="entry name" value="Glyas_Bleomycin-R_OHBP_Dase"/>
</dbReference>
<reference evidence="3 4" key="1">
    <citation type="submission" date="2018-04" db="EMBL/GenBank/DDBJ databases">
        <title>Novel species isolated from glacier.</title>
        <authorList>
            <person name="Liu Q."/>
            <person name="Xin Y.-H."/>
        </authorList>
    </citation>
    <scope>NUCLEOTIDE SEQUENCE [LARGE SCALE GENOMIC DNA]</scope>
    <source>
        <strain evidence="3 4">GT1R17</strain>
    </source>
</reference>